<evidence type="ECO:0000313" key="2">
    <source>
        <dbReference type="EMBL" id="SVD25900.1"/>
    </source>
</evidence>
<protein>
    <recommendedName>
        <fullName evidence="3">DUF1844 domain-containing protein</fullName>
    </recommendedName>
</protein>
<evidence type="ECO:0008006" key="3">
    <source>
        <dbReference type="Google" id="ProtNLM"/>
    </source>
</evidence>
<sequence length="152" mass="17136">MDSMNAPQQRSPETAEEIISAIFTQCLMTLVQSADYLLGKVKAPDTGEPVIDLPRVQLIIKQLEVLDNNAAKLSIEEQQFVKQSLQDLRMAYVTTAGKRPEDDDKSVDEAPSENSNSNEIVKDSELAQKSDDLQESEEEEETNQKRFVKKYD</sequence>
<dbReference type="InterPro" id="IPR014995">
    <property type="entry name" value="DUF1844"/>
</dbReference>
<accession>A0A382TV04</accession>
<dbReference type="AlphaFoldDB" id="A0A382TV04"/>
<name>A0A382TV04_9ZZZZ</name>
<proteinExistence type="predicted"/>
<reference evidence="2" key="1">
    <citation type="submission" date="2018-05" db="EMBL/GenBank/DDBJ databases">
        <authorList>
            <person name="Lanie J.A."/>
            <person name="Ng W.-L."/>
            <person name="Kazmierczak K.M."/>
            <person name="Andrzejewski T.M."/>
            <person name="Davidsen T.M."/>
            <person name="Wayne K.J."/>
            <person name="Tettelin H."/>
            <person name="Glass J.I."/>
            <person name="Rusch D."/>
            <person name="Podicherti R."/>
            <person name="Tsui H.-C.T."/>
            <person name="Winkler M.E."/>
        </authorList>
    </citation>
    <scope>NUCLEOTIDE SEQUENCE</scope>
</reference>
<evidence type="ECO:0000256" key="1">
    <source>
        <dbReference type="SAM" id="MobiDB-lite"/>
    </source>
</evidence>
<feature type="region of interest" description="Disordered" evidence="1">
    <location>
        <begin position="94"/>
        <end position="152"/>
    </location>
</feature>
<dbReference type="EMBL" id="UINC01139385">
    <property type="protein sequence ID" value="SVD25900.1"/>
    <property type="molecule type" value="Genomic_DNA"/>
</dbReference>
<organism evidence="2">
    <name type="scientific">marine metagenome</name>
    <dbReference type="NCBI Taxonomy" id="408172"/>
    <lineage>
        <taxon>unclassified sequences</taxon>
        <taxon>metagenomes</taxon>
        <taxon>ecological metagenomes</taxon>
    </lineage>
</organism>
<feature type="compositionally biased region" description="Basic and acidic residues" evidence="1">
    <location>
        <begin position="120"/>
        <end position="132"/>
    </location>
</feature>
<gene>
    <name evidence="2" type="ORF">METZ01_LOCUS378754</name>
</gene>
<dbReference type="Pfam" id="PF08899">
    <property type="entry name" value="DUF1844"/>
    <property type="match status" value="1"/>
</dbReference>